<proteinExistence type="predicted"/>
<reference evidence="1" key="1">
    <citation type="journal article" date="2019" name="bioRxiv">
        <title>The Genome of the Zebra Mussel, Dreissena polymorpha: A Resource for Invasive Species Research.</title>
        <authorList>
            <person name="McCartney M.A."/>
            <person name="Auch B."/>
            <person name="Kono T."/>
            <person name="Mallez S."/>
            <person name="Zhang Y."/>
            <person name="Obille A."/>
            <person name="Becker A."/>
            <person name="Abrahante J.E."/>
            <person name="Garbe J."/>
            <person name="Badalamenti J.P."/>
            <person name="Herman A."/>
            <person name="Mangelson H."/>
            <person name="Liachko I."/>
            <person name="Sullivan S."/>
            <person name="Sone E.D."/>
            <person name="Koren S."/>
            <person name="Silverstein K.A.T."/>
            <person name="Beckman K.B."/>
            <person name="Gohl D.M."/>
        </authorList>
    </citation>
    <scope>NUCLEOTIDE SEQUENCE</scope>
    <source>
        <strain evidence="1">Duluth1</strain>
        <tissue evidence="1">Whole animal</tissue>
    </source>
</reference>
<comment type="caution">
    <text evidence="1">The sequence shown here is derived from an EMBL/GenBank/DDBJ whole genome shotgun (WGS) entry which is preliminary data.</text>
</comment>
<protein>
    <submittedName>
        <fullName evidence="1">Uncharacterized protein</fullName>
    </submittedName>
</protein>
<evidence type="ECO:0000313" key="1">
    <source>
        <dbReference type="EMBL" id="KAH3697367.1"/>
    </source>
</evidence>
<organism evidence="1 2">
    <name type="scientific">Dreissena polymorpha</name>
    <name type="common">Zebra mussel</name>
    <name type="synonym">Mytilus polymorpha</name>
    <dbReference type="NCBI Taxonomy" id="45954"/>
    <lineage>
        <taxon>Eukaryota</taxon>
        <taxon>Metazoa</taxon>
        <taxon>Spiralia</taxon>
        <taxon>Lophotrochozoa</taxon>
        <taxon>Mollusca</taxon>
        <taxon>Bivalvia</taxon>
        <taxon>Autobranchia</taxon>
        <taxon>Heteroconchia</taxon>
        <taxon>Euheterodonta</taxon>
        <taxon>Imparidentia</taxon>
        <taxon>Neoheterodontei</taxon>
        <taxon>Myida</taxon>
        <taxon>Dreissenoidea</taxon>
        <taxon>Dreissenidae</taxon>
        <taxon>Dreissena</taxon>
    </lineage>
</organism>
<accession>A0A9D3YFB8</accession>
<evidence type="ECO:0000313" key="2">
    <source>
        <dbReference type="Proteomes" id="UP000828390"/>
    </source>
</evidence>
<keyword evidence="2" id="KW-1185">Reference proteome</keyword>
<dbReference type="EMBL" id="JAIWYP010000016">
    <property type="protein sequence ID" value="KAH3697367.1"/>
    <property type="molecule type" value="Genomic_DNA"/>
</dbReference>
<name>A0A9D3YFB8_DREPO</name>
<sequence>MPRPLLAMFFQATRTIFKIVQYIIETNLLTKFHEDQKLMWLLEKNATPPWRSYIIGTNCLTKVLIRKNAPPPGGHVFKTTEPIFKLIQDIIGTNLLTMKYAMHLDSHVL</sequence>
<dbReference type="AlphaFoldDB" id="A0A9D3YFB8"/>
<dbReference type="Proteomes" id="UP000828390">
    <property type="component" value="Unassembled WGS sequence"/>
</dbReference>
<reference evidence="1" key="2">
    <citation type="submission" date="2020-11" db="EMBL/GenBank/DDBJ databases">
        <authorList>
            <person name="McCartney M.A."/>
            <person name="Auch B."/>
            <person name="Kono T."/>
            <person name="Mallez S."/>
            <person name="Becker A."/>
            <person name="Gohl D.M."/>
            <person name="Silverstein K.A.T."/>
            <person name="Koren S."/>
            <person name="Bechman K.B."/>
            <person name="Herman A."/>
            <person name="Abrahante J.E."/>
            <person name="Garbe J."/>
        </authorList>
    </citation>
    <scope>NUCLEOTIDE SEQUENCE</scope>
    <source>
        <strain evidence="1">Duluth1</strain>
        <tissue evidence="1">Whole animal</tissue>
    </source>
</reference>
<gene>
    <name evidence="1" type="ORF">DPMN_084866</name>
</gene>